<sequence>DEAPRHWKKPIPVPTKGMFNLESDHPIHQYFGPLNGLDSSVGTPPHWQMDEAFFVAASAMHTLKGAWQELKVIAQERWALQVWAHEENEAIHHALQEAGL</sequence>
<accession>A0A9P6ADU9</accession>
<dbReference type="EMBL" id="MU129272">
    <property type="protein sequence ID" value="KAF9504027.1"/>
    <property type="molecule type" value="Genomic_DNA"/>
</dbReference>
<organism evidence="1 2">
    <name type="scientific">Hydnum rufescens UP504</name>
    <dbReference type="NCBI Taxonomy" id="1448309"/>
    <lineage>
        <taxon>Eukaryota</taxon>
        <taxon>Fungi</taxon>
        <taxon>Dikarya</taxon>
        <taxon>Basidiomycota</taxon>
        <taxon>Agaricomycotina</taxon>
        <taxon>Agaricomycetes</taxon>
        <taxon>Cantharellales</taxon>
        <taxon>Hydnaceae</taxon>
        <taxon>Hydnum</taxon>
    </lineage>
</organism>
<protein>
    <submittedName>
        <fullName evidence="1">Uncharacterized protein</fullName>
    </submittedName>
</protein>
<name>A0A9P6ADU9_9AGAM</name>
<reference evidence="1" key="1">
    <citation type="journal article" date="2020" name="Nat. Commun.">
        <title>Large-scale genome sequencing of mycorrhizal fungi provides insights into the early evolution of symbiotic traits.</title>
        <authorList>
            <person name="Miyauchi S."/>
            <person name="Kiss E."/>
            <person name="Kuo A."/>
            <person name="Drula E."/>
            <person name="Kohler A."/>
            <person name="Sanchez-Garcia M."/>
            <person name="Morin E."/>
            <person name="Andreopoulos B."/>
            <person name="Barry K.W."/>
            <person name="Bonito G."/>
            <person name="Buee M."/>
            <person name="Carver A."/>
            <person name="Chen C."/>
            <person name="Cichocki N."/>
            <person name="Clum A."/>
            <person name="Culley D."/>
            <person name="Crous P.W."/>
            <person name="Fauchery L."/>
            <person name="Girlanda M."/>
            <person name="Hayes R.D."/>
            <person name="Keri Z."/>
            <person name="LaButti K."/>
            <person name="Lipzen A."/>
            <person name="Lombard V."/>
            <person name="Magnuson J."/>
            <person name="Maillard F."/>
            <person name="Murat C."/>
            <person name="Nolan M."/>
            <person name="Ohm R.A."/>
            <person name="Pangilinan J."/>
            <person name="Pereira M.F."/>
            <person name="Perotto S."/>
            <person name="Peter M."/>
            <person name="Pfister S."/>
            <person name="Riley R."/>
            <person name="Sitrit Y."/>
            <person name="Stielow J.B."/>
            <person name="Szollosi G."/>
            <person name="Zifcakova L."/>
            <person name="Stursova M."/>
            <person name="Spatafora J.W."/>
            <person name="Tedersoo L."/>
            <person name="Vaario L.M."/>
            <person name="Yamada A."/>
            <person name="Yan M."/>
            <person name="Wang P."/>
            <person name="Xu J."/>
            <person name="Bruns T."/>
            <person name="Baldrian P."/>
            <person name="Vilgalys R."/>
            <person name="Dunand C."/>
            <person name="Henrissat B."/>
            <person name="Grigoriev I.V."/>
            <person name="Hibbett D."/>
            <person name="Nagy L.G."/>
            <person name="Martin F.M."/>
        </authorList>
    </citation>
    <scope>NUCLEOTIDE SEQUENCE</scope>
    <source>
        <strain evidence="1">UP504</strain>
    </source>
</reference>
<feature type="non-terminal residue" evidence="1">
    <location>
        <position position="1"/>
    </location>
</feature>
<evidence type="ECO:0000313" key="1">
    <source>
        <dbReference type="EMBL" id="KAF9504027.1"/>
    </source>
</evidence>
<proteinExistence type="predicted"/>
<keyword evidence="2" id="KW-1185">Reference proteome</keyword>
<comment type="caution">
    <text evidence="1">The sequence shown here is derived from an EMBL/GenBank/DDBJ whole genome shotgun (WGS) entry which is preliminary data.</text>
</comment>
<dbReference type="AlphaFoldDB" id="A0A9P6ADU9"/>
<dbReference type="Proteomes" id="UP000886523">
    <property type="component" value="Unassembled WGS sequence"/>
</dbReference>
<evidence type="ECO:0000313" key="2">
    <source>
        <dbReference type="Proteomes" id="UP000886523"/>
    </source>
</evidence>
<gene>
    <name evidence="1" type="ORF">BS47DRAFT_1308898</name>
</gene>